<feature type="domain" description="Myb/SANT-like DNA-binding" evidence="2">
    <location>
        <begin position="261"/>
        <end position="328"/>
    </location>
</feature>
<sequence>MDLENLVSLKDEMLTSIRTLTEDNETCMNDYKKAQKEIFLMRTSNYQRKTVNNAETVSNASTQYDPTMMGVEKICKQVKSKCVESLLVRLENNEGHCCKRRVLVLGDESGRGCASKIRILLNDSEEAVSGIIKSYAPLHEVAKNIFSSTFDYSKNDVVIVCLNVKKSMIDYSVLKQIFGIGEYTNNFLFKNVSDVLSEFMRRNYNASIRVIENFRMRNKFRHNIPSLSKLLSLYIKTKPLQSNAIVPLADKNDEKKILKIMDGKRFRAQEIFKSLEKEMKDNGYQRDAASLKVKFKNLKADYYKVQSRNEVSGSDRKTCLFFEELNELFGDRPAAGMEGVDSSSQILDSATSTDEDNNAASNAALEQIVEVEEFVVTEDGSLEPIEPTFAEAFQPGIPSSSKAKPEEALVETACGSGTVTPRRSKSITPSKTIKTITEIKGSIEESLKTISDSQERDNAFVDKLLKGQAALLSQLTKEFFEGLTKVIGKRKRSSQSSSQSRQKRTRICPSSSSSETSDSDN</sequence>
<dbReference type="AlphaFoldDB" id="A0A9N9MV60"/>
<dbReference type="InterPro" id="IPR044822">
    <property type="entry name" value="Myb_DNA-bind_4"/>
</dbReference>
<reference evidence="3" key="1">
    <citation type="submission" date="2022-01" db="EMBL/GenBank/DDBJ databases">
        <authorList>
            <person name="King R."/>
        </authorList>
    </citation>
    <scope>NUCLEOTIDE SEQUENCE</scope>
</reference>
<evidence type="ECO:0000313" key="3">
    <source>
        <dbReference type="EMBL" id="CAG9769700.1"/>
    </source>
</evidence>
<evidence type="ECO:0000313" key="4">
    <source>
        <dbReference type="Proteomes" id="UP001152799"/>
    </source>
</evidence>
<dbReference type="EMBL" id="OU892281">
    <property type="protein sequence ID" value="CAG9769700.1"/>
    <property type="molecule type" value="Genomic_DNA"/>
</dbReference>
<dbReference type="Proteomes" id="UP001152799">
    <property type="component" value="Chromosome 5"/>
</dbReference>
<dbReference type="PANTHER" id="PTHR47595">
    <property type="entry name" value="HEAT SHOCK 70 KDA PROTEIN 14"/>
    <property type="match status" value="1"/>
</dbReference>
<name>A0A9N9MV60_9CUCU</name>
<gene>
    <name evidence="3" type="ORF">CEUTPL_LOCUS10202</name>
</gene>
<feature type="compositionally biased region" description="Low complexity" evidence="1">
    <location>
        <begin position="510"/>
        <end position="521"/>
    </location>
</feature>
<accession>A0A9N9MV60</accession>
<dbReference type="OrthoDB" id="691673at2759"/>
<proteinExistence type="predicted"/>
<evidence type="ECO:0000256" key="1">
    <source>
        <dbReference type="SAM" id="MobiDB-lite"/>
    </source>
</evidence>
<organism evidence="3 4">
    <name type="scientific">Ceutorhynchus assimilis</name>
    <name type="common">cabbage seed weevil</name>
    <dbReference type="NCBI Taxonomy" id="467358"/>
    <lineage>
        <taxon>Eukaryota</taxon>
        <taxon>Metazoa</taxon>
        <taxon>Ecdysozoa</taxon>
        <taxon>Arthropoda</taxon>
        <taxon>Hexapoda</taxon>
        <taxon>Insecta</taxon>
        <taxon>Pterygota</taxon>
        <taxon>Neoptera</taxon>
        <taxon>Endopterygota</taxon>
        <taxon>Coleoptera</taxon>
        <taxon>Polyphaga</taxon>
        <taxon>Cucujiformia</taxon>
        <taxon>Curculionidae</taxon>
        <taxon>Ceutorhynchinae</taxon>
        <taxon>Ceutorhynchus</taxon>
    </lineage>
</organism>
<dbReference type="PANTHER" id="PTHR47595:SF1">
    <property type="entry name" value="MYB_SANT-LIKE DNA-BINDING DOMAIN-CONTAINING PROTEIN"/>
    <property type="match status" value="1"/>
</dbReference>
<keyword evidence="4" id="KW-1185">Reference proteome</keyword>
<dbReference type="Pfam" id="PF13837">
    <property type="entry name" value="Myb_DNA-bind_4"/>
    <property type="match status" value="1"/>
</dbReference>
<protein>
    <recommendedName>
        <fullName evidence="2">Myb/SANT-like DNA-binding domain-containing protein</fullName>
    </recommendedName>
</protein>
<evidence type="ECO:0000259" key="2">
    <source>
        <dbReference type="Pfam" id="PF13837"/>
    </source>
</evidence>
<feature type="region of interest" description="Disordered" evidence="1">
    <location>
        <begin position="487"/>
        <end position="521"/>
    </location>
</feature>
<dbReference type="Gene3D" id="1.10.10.60">
    <property type="entry name" value="Homeodomain-like"/>
    <property type="match status" value="1"/>
</dbReference>